<keyword evidence="1" id="KW-0812">Transmembrane</keyword>
<dbReference type="EMBL" id="BARU01047442">
    <property type="protein sequence ID" value="GAH99347.1"/>
    <property type="molecule type" value="Genomic_DNA"/>
</dbReference>
<protein>
    <submittedName>
        <fullName evidence="2">Uncharacterized protein</fullName>
    </submittedName>
</protein>
<proteinExistence type="predicted"/>
<feature type="transmembrane region" description="Helical" evidence="1">
    <location>
        <begin position="12"/>
        <end position="29"/>
    </location>
</feature>
<reference evidence="2" key="1">
    <citation type="journal article" date="2014" name="Front. Microbiol.">
        <title>High frequency of phylogenetically diverse reductive dehalogenase-homologous genes in deep subseafloor sedimentary metagenomes.</title>
        <authorList>
            <person name="Kawai M."/>
            <person name="Futagami T."/>
            <person name="Toyoda A."/>
            <person name="Takaki Y."/>
            <person name="Nishi S."/>
            <person name="Hori S."/>
            <person name="Arai W."/>
            <person name="Tsubouchi T."/>
            <person name="Morono Y."/>
            <person name="Uchiyama I."/>
            <person name="Ito T."/>
            <person name="Fujiyama A."/>
            <person name="Inagaki F."/>
            <person name="Takami H."/>
        </authorList>
    </citation>
    <scope>NUCLEOTIDE SEQUENCE</scope>
    <source>
        <strain evidence="2">Expedition CK06-06</strain>
    </source>
</reference>
<accession>X1JYV8</accession>
<gene>
    <name evidence="2" type="ORF">S03H2_71090</name>
</gene>
<evidence type="ECO:0000313" key="2">
    <source>
        <dbReference type="EMBL" id="GAH99347.1"/>
    </source>
</evidence>
<dbReference type="AlphaFoldDB" id="X1JYV8"/>
<keyword evidence="1" id="KW-1133">Transmembrane helix</keyword>
<feature type="non-terminal residue" evidence="2">
    <location>
        <position position="1"/>
    </location>
</feature>
<name>X1JYV8_9ZZZZ</name>
<keyword evidence="1" id="KW-0472">Membrane</keyword>
<comment type="caution">
    <text evidence="2">The sequence shown here is derived from an EMBL/GenBank/DDBJ whole genome shotgun (WGS) entry which is preliminary data.</text>
</comment>
<evidence type="ECO:0000256" key="1">
    <source>
        <dbReference type="SAM" id="Phobius"/>
    </source>
</evidence>
<organism evidence="2">
    <name type="scientific">marine sediment metagenome</name>
    <dbReference type="NCBI Taxonomy" id="412755"/>
    <lineage>
        <taxon>unclassified sequences</taxon>
        <taxon>metagenomes</taxon>
        <taxon>ecological metagenomes</taxon>
    </lineage>
</organism>
<sequence length="44" mass="4642">KTDATTIGNSTLIAIANGIAIGIVIAIVPHEVPVRKPIKIYVFL</sequence>